<reference evidence="3" key="1">
    <citation type="submission" date="2019-05" db="EMBL/GenBank/DDBJ databases">
        <title>Complete Genome Sequence and Methylation Pattern of the Halophilic Archaeon Natrinema pallidum BOL6-1.</title>
        <authorList>
            <person name="DasSarma P."/>
            <person name="DasSarma B.P."/>
            <person name="DasSarma S.L."/>
            <person name="Martinez F.L."/>
            <person name="Guzman D."/>
            <person name="Roberts R.J."/>
            <person name="DasSarma S."/>
        </authorList>
    </citation>
    <scope>NUCLEOTIDE SEQUENCE [LARGE SCALE GENOMIC DNA]</scope>
    <source>
        <strain evidence="3">BOL6-1</strain>
    </source>
</reference>
<dbReference type="EMBL" id="CP040637">
    <property type="protein sequence ID" value="QCW02497.1"/>
    <property type="molecule type" value="Genomic_DNA"/>
</dbReference>
<dbReference type="GeneID" id="96155164"/>
<sequence length="105" mass="11392">MPGRVSRRIGDSAGRRDHGRHGSVPTGSPLERDSSEYTPPQPMNATQHDWKPMESSTAGARCRNCGTHVTQQFARVFGDNGDIVHGCPSCTTYREMQSGGHLPGD</sequence>
<name>A0A4P9TD40_9EURY</name>
<evidence type="ECO:0000313" key="3">
    <source>
        <dbReference type="Proteomes" id="UP000307562"/>
    </source>
</evidence>
<keyword evidence="3" id="KW-1185">Reference proteome</keyword>
<protein>
    <recommendedName>
        <fullName evidence="4">Small CPxCG-related zinc finger protein</fullName>
    </recommendedName>
</protein>
<proteinExistence type="predicted"/>
<evidence type="ECO:0008006" key="4">
    <source>
        <dbReference type="Google" id="ProtNLM"/>
    </source>
</evidence>
<dbReference type="AlphaFoldDB" id="A0A4P9TD40"/>
<dbReference type="Pfam" id="PF24444">
    <property type="entry name" value="DUF7563"/>
    <property type="match status" value="1"/>
</dbReference>
<accession>A0A4P9TD40</accession>
<dbReference type="InterPro" id="IPR055985">
    <property type="entry name" value="DUF7563"/>
</dbReference>
<feature type="region of interest" description="Disordered" evidence="1">
    <location>
        <begin position="1"/>
        <end position="60"/>
    </location>
</feature>
<evidence type="ECO:0000256" key="1">
    <source>
        <dbReference type="SAM" id="MobiDB-lite"/>
    </source>
</evidence>
<dbReference type="RefSeq" id="WP_006184460.1">
    <property type="nucleotide sequence ID" value="NZ_CP040637.1"/>
</dbReference>
<organism evidence="2 3">
    <name type="scientific">Natrinema pallidum</name>
    <dbReference type="NCBI Taxonomy" id="69527"/>
    <lineage>
        <taxon>Archaea</taxon>
        <taxon>Methanobacteriati</taxon>
        <taxon>Methanobacteriota</taxon>
        <taxon>Stenosarchaea group</taxon>
        <taxon>Halobacteria</taxon>
        <taxon>Halobacteriales</taxon>
        <taxon>Natrialbaceae</taxon>
        <taxon>Natrinema</taxon>
    </lineage>
</organism>
<dbReference type="KEGG" id="npl:FGF80_04290"/>
<evidence type="ECO:0000313" key="2">
    <source>
        <dbReference type="EMBL" id="QCW02497.1"/>
    </source>
</evidence>
<gene>
    <name evidence="2" type="ORF">FGF80_04290</name>
</gene>
<dbReference type="Proteomes" id="UP000307562">
    <property type="component" value="Chromosome"/>
</dbReference>